<proteinExistence type="predicted"/>
<accession>A0A915K7S2</accession>
<sequence length="29" mass="3269">MNSIIHQKMRVMITPSFLTPVILKGPKTS</sequence>
<keyword evidence="1" id="KW-1185">Reference proteome</keyword>
<evidence type="ECO:0000313" key="2">
    <source>
        <dbReference type="WBParaSite" id="nRc.2.0.1.t34746-RA"/>
    </source>
</evidence>
<reference evidence="2" key="1">
    <citation type="submission" date="2022-11" db="UniProtKB">
        <authorList>
            <consortium name="WormBaseParasite"/>
        </authorList>
    </citation>
    <scope>IDENTIFICATION</scope>
</reference>
<name>A0A915K7S2_ROMCU</name>
<dbReference type="WBParaSite" id="nRc.2.0.1.t34746-RA">
    <property type="protein sequence ID" value="nRc.2.0.1.t34746-RA"/>
    <property type="gene ID" value="nRc.2.0.1.g34746"/>
</dbReference>
<dbReference type="AlphaFoldDB" id="A0A915K7S2"/>
<protein>
    <submittedName>
        <fullName evidence="2">Uncharacterized protein</fullName>
    </submittedName>
</protein>
<dbReference type="Proteomes" id="UP000887565">
    <property type="component" value="Unplaced"/>
</dbReference>
<evidence type="ECO:0000313" key="1">
    <source>
        <dbReference type="Proteomes" id="UP000887565"/>
    </source>
</evidence>
<organism evidence="1 2">
    <name type="scientific">Romanomermis culicivorax</name>
    <name type="common">Nematode worm</name>
    <dbReference type="NCBI Taxonomy" id="13658"/>
    <lineage>
        <taxon>Eukaryota</taxon>
        <taxon>Metazoa</taxon>
        <taxon>Ecdysozoa</taxon>
        <taxon>Nematoda</taxon>
        <taxon>Enoplea</taxon>
        <taxon>Dorylaimia</taxon>
        <taxon>Mermithida</taxon>
        <taxon>Mermithoidea</taxon>
        <taxon>Mermithidae</taxon>
        <taxon>Romanomermis</taxon>
    </lineage>
</organism>